<evidence type="ECO:0008006" key="2">
    <source>
        <dbReference type="Google" id="ProtNLM"/>
    </source>
</evidence>
<sequence>MRALPLSGSESRYTNRRWSTPKGIGNNNCYAYAVGDYEAYRWQKSIPGDRSGLSNGNHTYTHCTGLPRRVISDNPKRVYKAGANEKCKKGYFKVMMFVSPGRPMNYIRQGDFHFYKQHGVVEYKIKPGDTIKAVAKFFKVPESRVKKGGQFKVGKRVIFKANVFSHKRGWATGPLLTDAKGKAITDPRKASRDYPGLNYEKYCSSFCVKDTGIKVGRTHPKVR</sequence>
<evidence type="ECO:0000313" key="1">
    <source>
        <dbReference type="EMBL" id="QHT98381.1"/>
    </source>
</evidence>
<dbReference type="AlphaFoldDB" id="A0A6C0IYG4"/>
<name>A0A6C0IYG4_9ZZZZ</name>
<protein>
    <recommendedName>
        <fullName evidence="2">LysM domain-containing protein</fullName>
    </recommendedName>
</protein>
<accession>A0A6C0IYG4</accession>
<dbReference type="EMBL" id="MN740292">
    <property type="protein sequence ID" value="QHT98381.1"/>
    <property type="molecule type" value="Genomic_DNA"/>
</dbReference>
<proteinExistence type="predicted"/>
<organism evidence="1">
    <name type="scientific">viral metagenome</name>
    <dbReference type="NCBI Taxonomy" id="1070528"/>
    <lineage>
        <taxon>unclassified sequences</taxon>
        <taxon>metagenomes</taxon>
        <taxon>organismal metagenomes</taxon>
    </lineage>
</organism>
<reference evidence="1" key="1">
    <citation type="journal article" date="2020" name="Nature">
        <title>Giant virus diversity and host interactions through global metagenomics.</title>
        <authorList>
            <person name="Schulz F."/>
            <person name="Roux S."/>
            <person name="Paez-Espino D."/>
            <person name="Jungbluth S."/>
            <person name="Walsh D.A."/>
            <person name="Denef V.J."/>
            <person name="McMahon K.D."/>
            <person name="Konstantinidis K.T."/>
            <person name="Eloe-Fadrosh E.A."/>
            <person name="Kyrpides N.C."/>
            <person name="Woyke T."/>
        </authorList>
    </citation>
    <scope>NUCLEOTIDE SEQUENCE</scope>
    <source>
        <strain evidence="1">GVMAG-M-3300025652-16</strain>
    </source>
</reference>